<feature type="domain" description="VOC" evidence="4">
    <location>
        <begin position="7"/>
        <end position="116"/>
    </location>
</feature>
<keyword evidence="3" id="KW-0046">Antibiotic resistance</keyword>
<comment type="similarity">
    <text evidence="1">Belongs to the bleomycin resistance protein family.</text>
</comment>
<sequence length="120" mass="13612">MNPANFGKAIPVLASLDMARTLDFYKTVLGFQTRQFEEFNYGIAVRGDTELHFWACDDKHIAENTSCYIRVDDIAAVHRELSPKLPSLKDVVRTAWGMDEIYVLDPDGNLIKFGQESSVR</sequence>
<evidence type="ECO:0000313" key="5">
    <source>
        <dbReference type="EMBL" id="MDG5975053.1"/>
    </source>
</evidence>
<evidence type="ECO:0000313" key="6">
    <source>
        <dbReference type="Proteomes" id="UP001152876"/>
    </source>
</evidence>
<protein>
    <recommendedName>
        <fullName evidence="2">Bleomycin resistance protein</fullName>
    </recommendedName>
</protein>
<dbReference type="InterPro" id="IPR000335">
    <property type="entry name" value="Bleomycin-R"/>
</dbReference>
<dbReference type="InterPro" id="IPR037523">
    <property type="entry name" value="VOC_core"/>
</dbReference>
<evidence type="ECO:0000256" key="3">
    <source>
        <dbReference type="ARBA" id="ARBA00023251"/>
    </source>
</evidence>
<dbReference type="Pfam" id="PF00903">
    <property type="entry name" value="Glyoxalase"/>
    <property type="match status" value="1"/>
</dbReference>
<accession>A0A9X4NP81</accession>
<evidence type="ECO:0000259" key="4">
    <source>
        <dbReference type="PROSITE" id="PS51819"/>
    </source>
</evidence>
<organism evidence="5 6">
    <name type="scientific">Hydrogenophaga taeniospiralis CCUG 15921</name>
    <dbReference type="NCBI Taxonomy" id="1281780"/>
    <lineage>
        <taxon>Bacteria</taxon>
        <taxon>Pseudomonadati</taxon>
        <taxon>Pseudomonadota</taxon>
        <taxon>Betaproteobacteria</taxon>
        <taxon>Burkholderiales</taxon>
        <taxon>Comamonadaceae</taxon>
        <taxon>Hydrogenophaga</taxon>
    </lineage>
</organism>
<reference evidence="5" key="1">
    <citation type="submission" date="2013-01" db="EMBL/GenBank/DDBJ databases">
        <title>Genome draft of Hydrogenophaga taeniospiralis 2K1.</title>
        <authorList>
            <person name="Gomila M."/>
            <person name="Lalucat J."/>
        </authorList>
    </citation>
    <scope>NUCLEOTIDE SEQUENCE</scope>
    <source>
        <strain evidence="5">CCUG 15921</strain>
    </source>
</reference>
<evidence type="ECO:0000256" key="2">
    <source>
        <dbReference type="ARBA" id="ARBA00021572"/>
    </source>
</evidence>
<dbReference type="PROSITE" id="PS51819">
    <property type="entry name" value="VOC"/>
    <property type="match status" value="1"/>
</dbReference>
<dbReference type="AlphaFoldDB" id="A0A9X4NP81"/>
<dbReference type="EMBL" id="AOGK01000005">
    <property type="protein sequence ID" value="MDG5975053.1"/>
    <property type="molecule type" value="Genomic_DNA"/>
</dbReference>
<dbReference type="SUPFAM" id="SSF54593">
    <property type="entry name" value="Glyoxalase/Bleomycin resistance protein/Dihydroxybiphenyl dioxygenase"/>
    <property type="match status" value="1"/>
</dbReference>
<gene>
    <name evidence="5" type="ORF">H010_07316</name>
</gene>
<proteinExistence type="inferred from homology"/>
<dbReference type="InterPro" id="IPR004360">
    <property type="entry name" value="Glyas_Fos-R_dOase_dom"/>
</dbReference>
<name>A0A9X4NP81_9BURK</name>
<dbReference type="InterPro" id="IPR029068">
    <property type="entry name" value="Glyas_Bleomycin-R_OHBP_Dase"/>
</dbReference>
<evidence type="ECO:0000256" key="1">
    <source>
        <dbReference type="ARBA" id="ARBA00011051"/>
    </source>
</evidence>
<dbReference type="Proteomes" id="UP001152876">
    <property type="component" value="Unassembled WGS sequence"/>
</dbReference>
<keyword evidence="6" id="KW-1185">Reference proteome</keyword>
<comment type="caution">
    <text evidence="5">The sequence shown here is derived from an EMBL/GenBank/DDBJ whole genome shotgun (WGS) entry which is preliminary data.</text>
</comment>
<dbReference type="CDD" id="cd08349">
    <property type="entry name" value="BLMA_like"/>
    <property type="match status" value="1"/>
</dbReference>
<dbReference type="GO" id="GO:0046677">
    <property type="term" value="P:response to antibiotic"/>
    <property type="evidence" value="ECO:0007669"/>
    <property type="project" value="UniProtKB-KW"/>
</dbReference>
<dbReference type="RefSeq" id="WP_068166994.1">
    <property type="nucleotide sequence ID" value="NZ_AOGK01000005.1"/>
</dbReference>
<dbReference type="OrthoDB" id="9803104at2"/>
<dbReference type="Gene3D" id="3.10.180.10">
    <property type="entry name" value="2,3-Dihydroxybiphenyl 1,2-Dioxygenase, domain 1"/>
    <property type="match status" value="1"/>
</dbReference>